<organism evidence="2 3">
    <name type="scientific">Bugula neritina</name>
    <name type="common">Brown bryozoan</name>
    <name type="synonym">Sertularia neritina</name>
    <dbReference type="NCBI Taxonomy" id="10212"/>
    <lineage>
        <taxon>Eukaryota</taxon>
        <taxon>Metazoa</taxon>
        <taxon>Spiralia</taxon>
        <taxon>Lophotrochozoa</taxon>
        <taxon>Bryozoa</taxon>
        <taxon>Gymnolaemata</taxon>
        <taxon>Cheilostomatida</taxon>
        <taxon>Flustrina</taxon>
        <taxon>Buguloidea</taxon>
        <taxon>Bugulidae</taxon>
        <taxon>Bugula</taxon>
    </lineage>
</organism>
<dbReference type="PANTHER" id="PTHR39074:SF1">
    <property type="entry name" value="AGAP007547-PA"/>
    <property type="match status" value="1"/>
</dbReference>
<dbReference type="EMBL" id="VXIV02001554">
    <property type="protein sequence ID" value="KAF6031934.1"/>
    <property type="molecule type" value="Genomic_DNA"/>
</dbReference>
<feature type="transmembrane region" description="Helical" evidence="1">
    <location>
        <begin position="27"/>
        <end position="53"/>
    </location>
</feature>
<reference evidence="2" key="1">
    <citation type="submission" date="2020-06" db="EMBL/GenBank/DDBJ databases">
        <title>Draft genome of Bugula neritina, a colonial animal packing powerful symbionts and potential medicines.</title>
        <authorList>
            <person name="Rayko M."/>
        </authorList>
    </citation>
    <scope>NUCLEOTIDE SEQUENCE [LARGE SCALE GENOMIC DNA]</scope>
    <source>
        <strain evidence="2">Kwan_BN1</strain>
    </source>
</reference>
<feature type="transmembrane region" description="Helical" evidence="1">
    <location>
        <begin position="129"/>
        <end position="147"/>
    </location>
</feature>
<protein>
    <submittedName>
        <fullName evidence="2">Uncharacterized protein</fullName>
    </submittedName>
</protein>
<evidence type="ECO:0000313" key="3">
    <source>
        <dbReference type="Proteomes" id="UP000593567"/>
    </source>
</evidence>
<dbReference type="Proteomes" id="UP000593567">
    <property type="component" value="Unassembled WGS sequence"/>
</dbReference>
<name>A0A7J7K1V2_BUGNE</name>
<keyword evidence="1" id="KW-0812">Transmembrane</keyword>
<proteinExistence type="predicted"/>
<keyword evidence="1" id="KW-0472">Membrane</keyword>
<comment type="caution">
    <text evidence="2">The sequence shown here is derived from an EMBL/GenBank/DDBJ whole genome shotgun (WGS) entry which is preliminary data.</text>
</comment>
<keyword evidence="3" id="KW-1185">Reference proteome</keyword>
<sequence length="282" mass="32912">MSIPNLVESQLTNLHRTSERNQVFSKLLPISIGLLAVCIIPYLHIGLFGHLVWPVKPTVDRTSCNCGCFDTVFRGIYENPPSSYKHWYFNSTLNAYKMWCLMMVGVVVAYECSKYIIRCIIRKEVRWRMVLLFISTLFPHYYGWWNYLNYYNEQFYSQWYHQLYFTVSEIISSGFILQLISKRANVETYHILVILSLNLSHIIIGGLDQFIINLLYGQGNRSQVYRDLGLVGPDFLAVLFISWETQILITERKCSLKSLFYKEELLLSFFVTSAIVLVGKSL</sequence>
<evidence type="ECO:0000256" key="1">
    <source>
        <dbReference type="SAM" id="Phobius"/>
    </source>
</evidence>
<evidence type="ECO:0000313" key="2">
    <source>
        <dbReference type="EMBL" id="KAF6031934.1"/>
    </source>
</evidence>
<dbReference type="AlphaFoldDB" id="A0A7J7K1V2"/>
<feature type="transmembrane region" description="Helical" evidence="1">
    <location>
        <begin position="192"/>
        <end position="216"/>
    </location>
</feature>
<feature type="transmembrane region" description="Helical" evidence="1">
    <location>
        <begin position="96"/>
        <end position="117"/>
    </location>
</feature>
<dbReference type="PANTHER" id="PTHR39074">
    <property type="entry name" value="AGAP007547-PA"/>
    <property type="match status" value="1"/>
</dbReference>
<gene>
    <name evidence="2" type="ORF">EB796_009754</name>
</gene>
<keyword evidence="1" id="KW-1133">Transmembrane helix</keyword>
<feature type="transmembrane region" description="Helical" evidence="1">
    <location>
        <begin position="159"/>
        <end position="180"/>
    </location>
</feature>
<dbReference type="OrthoDB" id="10015560at2759"/>
<accession>A0A7J7K1V2</accession>